<keyword evidence="1" id="KW-1133">Transmembrane helix</keyword>
<evidence type="ECO:0000313" key="2">
    <source>
        <dbReference type="EMBL" id="KAG5550936.1"/>
    </source>
</evidence>
<dbReference type="AlphaFoldDB" id="A0AAV6KEI1"/>
<feature type="transmembrane region" description="Helical" evidence="1">
    <location>
        <begin position="17"/>
        <end position="37"/>
    </location>
</feature>
<sequence>MALLIIPQLTPSWTPRVLLLPIVFGSGFGGYLVPTVFNTSSGWLVVRDQHYIFVTIFSFVTSQLRPIMICAPS</sequence>
<evidence type="ECO:0000256" key="1">
    <source>
        <dbReference type="SAM" id="Phobius"/>
    </source>
</evidence>
<accession>A0AAV6KEI1</accession>
<keyword evidence="1" id="KW-0812">Transmembrane</keyword>
<gene>
    <name evidence="2" type="ORF">RHGRI_009380</name>
</gene>
<keyword evidence="1" id="KW-0472">Membrane</keyword>
<protein>
    <submittedName>
        <fullName evidence="2">Uncharacterized protein</fullName>
    </submittedName>
</protein>
<comment type="caution">
    <text evidence="2">The sequence shown here is derived from an EMBL/GenBank/DDBJ whole genome shotgun (WGS) entry which is preliminary data.</text>
</comment>
<keyword evidence="3" id="KW-1185">Reference proteome</keyword>
<evidence type="ECO:0000313" key="3">
    <source>
        <dbReference type="Proteomes" id="UP000823749"/>
    </source>
</evidence>
<proteinExistence type="predicted"/>
<dbReference type="EMBL" id="JACTNZ010000004">
    <property type="protein sequence ID" value="KAG5550936.1"/>
    <property type="molecule type" value="Genomic_DNA"/>
</dbReference>
<dbReference type="Proteomes" id="UP000823749">
    <property type="component" value="Chromosome 4"/>
</dbReference>
<feature type="transmembrane region" description="Helical" evidence="1">
    <location>
        <begin position="49"/>
        <end position="68"/>
    </location>
</feature>
<name>A0AAV6KEI1_9ERIC</name>
<reference evidence="2" key="1">
    <citation type="submission" date="2020-08" db="EMBL/GenBank/DDBJ databases">
        <title>Plant Genome Project.</title>
        <authorList>
            <person name="Zhang R.-G."/>
        </authorList>
    </citation>
    <scope>NUCLEOTIDE SEQUENCE</scope>
    <source>
        <strain evidence="2">WSP0</strain>
        <tissue evidence="2">Leaf</tissue>
    </source>
</reference>
<organism evidence="2 3">
    <name type="scientific">Rhododendron griersonianum</name>
    <dbReference type="NCBI Taxonomy" id="479676"/>
    <lineage>
        <taxon>Eukaryota</taxon>
        <taxon>Viridiplantae</taxon>
        <taxon>Streptophyta</taxon>
        <taxon>Embryophyta</taxon>
        <taxon>Tracheophyta</taxon>
        <taxon>Spermatophyta</taxon>
        <taxon>Magnoliopsida</taxon>
        <taxon>eudicotyledons</taxon>
        <taxon>Gunneridae</taxon>
        <taxon>Pentapetalae</taxon>
        <taxon>asterids</taxon>
        <taxon>Ericales</taxon>
        <taxon>Ericaceae</taxon>
        <taxon>Ericoideae</taxon>
        <taxon>Rhodoreae</taxon>
        <taxon>Rhododendron</taxon>
    </lineage>
</organism>